<feature type="region of interest" description="Disordered" evidence="1">
    <location>
        <begin position="1"/>
        <end position="200"/>
    </location>
</feature>
<accession>A0A6J4LQV9</accession>
<evidence type="ECO:0000313" key="2">
    <source>
        <dbReference type="EMBL" id="CAA9339624.1"/>
    </source>
</evidence>
<feature type="compositionally biased region" description="Basic and acidic residues" evidence="1">
    <location>
        <begin position="118"/>
        <end position="146"/>
    </location>
</feature>
<name>A0A6J4LQV9_9BACT</name>
<dbReference type="AlphaFoldDB" id="A0A6J4LQV9"/>
<reference evidence="2" key="1">
    <citation type="submission" date="2020-02" db="EMBL/GenBank/DDBJ databases">
        <authorList>
            <person name="Meier V. D."/>
        </authorList>
    </citation>
    <scope>NUCLEOTIDE SEQUENCE</scope>
    <source>
        <strain evidence="2">AVDCRST_MAG68</strain>
    </source>
</reference>
<dbReference type="EMBL" id="CADCTW010000137">
    <property type="protein sequence ID" value="CAA9339624.1"/>
    <property type="molecule type" value="Genomic_DNA"/>
</dbReference>
<sequence>EPAAAPGRPFRGRDGDRHAADRPHPVRRRERAQPAVRPLGGPRVLRRRARAGRERRGGPRGGADLFQDLEGRGALRPGAGERGGVDRDHRPQLCPYPAALRGQAHAARRAAHPVPHPRGGDLRHVAPAEHGGERGGRADPGRHEPPAGRPAAGRADDLFRGAQPGGDLGPARRPAGHGEDARAPGIRQAARLPGGAEVAM</sequence>
<feature type="compositionally biased region" description="Basic and acidic residues" evidence="1">
    <location>
        <begin position="11"/>
        <end position="24"/>
    </location>
</feature>
<gene>
    <name evidence="2" type="ORF">AVDCRST_MAG68-2939</name>
</gene>
<organism evidence="2">
    <name type="scientific">uncultured Gemmatimonadota bacterium</name>
    <dbReference type="NCBI Taxonomy" id="203437"/>
    <lineage>
        <taxon>Bacteria</taxon>
        <taxon>Pseudomonadati</taxon>
        <taxon>Gemmatimonadota</taxon>
        <taxon>environmental samples</taxon>
    </lineage>
</organism>
<evidence type="ECO:0000256" key="1">
    <source>
        <dbReference type="SAM" id="MobiDB-lite"/>
    </source>
</evidence>
<protein>
    <submittedName>
        <fullName evidence="2">Uncharacterized protein</fullName>
    </submittedName>
</protein>
<feature type="non-terminal residue" evidence="2">
    <location>
        <position position="1"/>
    </location>
</feature>
<feature type="non-terminal residue" evidence="2">
    <location>
        <position position="200"/>
    </location>
</feature>
<proteinExistence type="predicted"/>